<feature type="domain" description="Signal transduction histidine kinase dimerisation/phosphoacceptor" evidence="9">
    <location>
        <begin position="229"/>
        <end position="294"/>
    </location>
</feature>
<dbReference type="Pfam" id="PF02518">
    <property type="entry name" value="HATPase_c"/>
    <property type="match status" value="1"/>
</dbReference>
<evidence type="ECO:0000313" key="11">
    <source>
        <dbReference type="Proteomes" id="UP000693972"/>
    </source>
</evidence>
<evidence type="ECO:0000259" key="8">
    <source>
        <dbReference type="SMART" id="SM00387"/>
    </source>
</evidence>
<evidence type="ECO:0000256" key="7">
    <source>
        <dbReference type="ARBA" id="ARBA00023136"/>
    </source>
</evidence>
<dbReference type="GO" id="GO:0005886">
    <property type="term" value="C:plasma membrane"/>
    <property type="evidence" value="ECO:0007669"/>
    <property type="project" value="TreeGrafter"/>
</dbReference>
<dbReference type="InterPro" id="IPR004358">
    <property type="entry name" value="Sig_transdc_His_kin-like_C"/>
</dbReference>
<name>A0A975TZ97_9RHOB</name>
<evidence type="ECO:0000256" key="3">
    <source>
        <dbReference type="ARBA" id="ARBA00012438"/>
    </source>
</evidence>
<dbReference type="PANTHER" id="PTHR45436:SF1">
    <property type="entry name" value="SENSOR PROTEIN QSEC"/>
    <property type="match status" value="1"/>
</dbReference>
<dbReference type="InterPro" id="IPR003661">
    <property type="entry name" value="HisK_dim/P_dom"/>
</dbReference>
<evidence type="ECO:0000313" key="10">
    <source>
        <dbReference type="EMBL" id="QXL90026.1"/>
    </source>
</evidence>
<dbReference type="SUPFAM" id="SSF47384">
    <property type="entry name" value="Homodimeric domain of signal transducing histidine kinase"/>
    <property type="match status" value="1"/>
</dbReference>
<comment type="catalytic activity">
    <reaction evidence="1">
        <text>ATP + protein L-histidine = ADP + protein N-phospho-L-histidine.</text>
        <dbReference type="EC" id="2.7.13.3"/>
    </reaction>
</comment>
<evidence type="ECO:0000256" key="2">
    <source>
        <dbReference type="ARBA" id="ARBA00004370"/>
    </source>
</evidence>
<dbReference type="SMART" id="SM00388">
    <property type="entry name" value="HisKA"/>
    <property type="match status" value="1"/>
</dbReference>
<dbReference type="Gene3D" id="3.30.565.10">
    <property type="entry name" value="Histidine kinase-like ATPase, C-terminal domain"/>
    <property type="match status" value="1"/>
</dbReference>
<keyword evidence="5" id="KW-0808">Transferase</keyword>
<dbReference type="Proteomes" id="UP000693972">
    <property type="component" value="Unassembled WGS sequence"/>
</dbReference>
<dbReference type="SMART" id="SM00387">
    <property type="entry name" value="HATPase_c"/>
    <property type="match status" value="1"/>
</dbReference>
<dbReference type="GO" id="GO:0000155">
    <property type="term" value="F:phosphorelay sensor kinase activity"/>
    <property type="evidence" value="ECO:0007669"/>
    <property type="project" value="InterPro"/>
</dbReference>
<dbReference type="PANTHER" id="PTHR45436">
    <property type="entry name" value="SENSOR HISTIDINE KINASE YKOH"/>
    <property type="match status" value="1"/>
</dbReference>
<reference evidence="10 11" key="1">
    <citation type="submission" date="2021-07" db="EMBL/GenBank/DDBJ databases">
        <title>Karlodiniumbacter phycospheric gen. nov., sp. nov., a phycosphere bacterium isolated from karlodinium veneficum.</title>
        <authorList>
            <person name="Peng Y."/>
            <person name="Jiang L."/>
            <person name="Lee J."/>
        </authorList>
    </citation>
    <scope>NUCLEOTIDE SEQUENCE</scope>
    <source>
        <strain evidence="10 11">N5</strain>
    </source>
</reference>
<keyword evidence="7" id="KW-0472">Membrane</keyword>
<evidence type="ECO:0000256" key="1">
    <source>
        <dbReference type="ARBA" id="ARBA00000085"/>
    </source>
</evidence>
<dbReference type="Pfam" id="PF00512">
    <property type="entry name" value="HisKA"/>
    <property type="match status" value="1"/>
</dbReference>
<dbReference type="CDD" id="cd00075">
    <property type="entry name" value="HATPase"/>
    <property type="match status" value="1"/>
</dbReference>
<keyword evidence="6 10" id="KW-0418">Kinase</keyword>
<evidence type="ECO:0000256" key="6">
    <source>
        <dbReference type="ARBA" id="ARBA00022777"/>
    </source>
</evidence>
<feature type="domain" description="Histidine kinase/HSP90-like ATPase" evidence="8">
    <location>
        <begin position="338"/>
        <end position="447"/>
    </location>
</feature>
<evidence type="ECO:0000256" key="5">
    <source>
        <dbReference type="ARBA" id="ARBA00022679"/>
    </source>
</evidence>
<accession>A0A975TZ97</accession>
<dbReference type="SUPFAM" id="SSF55874">
    <property type="entry name" value="ATPase domain of HSP90 chaperone/DNA topoisomerase II/histidine kinase"/>
    <property type="match status" value="1"/>
</dbReference>
<dbReference type="InterPro" id="IPR050428">
    <property type="entry name" value="TCS_sensor_his_kinase"/>
</dbReference>
<dbReference type="EC" id="2.7.13.3" evidence="3"/>
<evidence type="ECO:0000259" key="9">
    <source>
        <dbReference type="SMART" id="SM00388"/>
    </source>
</evidence>
<dbReference type="Gene3D" id="1.10.287.130">
    <property type="match status" value="1"/>
</dbReference>
<dbReference type="EMBL" id="CP078073">
    <property type="protein sequence ID" value="QXL90026.1"/>
    <property type="molecule type" value="Genomic_DNA"/>
</dbReference>
<gene>
    <name evidence="10" type="ORF">KUL25_10985</name>
</gene>
<dbReference type="CDD" id="cd00082">
    <property type="entry name" value="HisKA"/>
    <property type="match status" value="1"/>
</dbReference>
<keyword evidence="11" id="KW-1185">Reference proteome</keyword>
<dbReference type="InterPro" id="IPR036890">
    <property type="entry name" value="HATPase_C_sf"/>
</dbReference>
<dbReference type="PRINTS" id="PR00344">
    <property type="entry name" value="BCTRLSENSOR"/>
</dbReference>
<protein>
    <recommendedName>
        <fullName evidence="3">histidine kinase</fullName>
        <ecNumber evidence="3">2.7.13.3</ecNumber>
    </recommendedName>
</protein>
<sequence length="447" mass="47734">MARKLTLFLAAIVALLALISWGMVTSFALEAAGRTQDNILAASATAIAETLRSESGQVRLELPYAAFSMLGAISEDRVFYRVATGDDVLTGYADLEGPDVVPGEVEFATVEYRDVPVRAVSVMRVILSDGEAVPITVTLAQTRDGVQGIAAGLSRQAAVLSVGVFLLAVGMSAVAVRASLRPLNTMALNVATRGPSDLRPLRRRGPPELMPLVRALNRLMQRLEGSIKRSEDFIAEAAHRVRTPLAIVRTQAEIALHSVEEEGQKQTLRRVIRAVDESSRSASQLLDHAMVSFRADDLARDRVDVPALVGAVVDALRPTAEMKDIDIAMDLSDVSVEGDAIVLQNALRNVLDNAIKYSPAETVVRIDVARVKDEARVSIRDEGDGFGEGSAAHLTERFRRGDKVEGIVGSGLGLTIAELALRAHGGRLELGLAEGGGACVWLILPAA</sequence>
<dbReference type="InterPro" id="IPR003594">
    <property type="entry name" value="HATPase_dom"/>
</dbReference>
<comment type="subcellular location">
    <subcellularLocation>
        <location evidence="2">Membrane</location>
    </subcellularLocation>
</comment>
<dbReference type="EMBL" id="JAIMBW010000001">
    <property type="protein sequence ID" value="MBY4893289.1"/>
    <property type="molecule type" value="Genomic_DNA"/>
</dbReference>
<dbReference type="AlphaFoldDB" id="A0A975TZ97"/>
<keyword evidence="4" id="KW-0597">Phosphoprotein</keyword>
<proteinExistence type="predicted"/>
<organism evidence="10">
    <name type="scientific">Gymnodinialimonas phycosphaerae</name>
    <dbReference type="NCBI Taxonomy" id="2841589"/>
    <lineage>
        <taxon>Bacteria</taxon>
        <taxon>Pseudomonadati</taxon>
        <taxon>Pseudomonadota</taxon>
        <taxon>Alphaproteobacteria</taxon>
        <taxon>Rhodobacterales</taxon>
        <taxon>Paracoccaceae</taxon>
        <taxon>Gymnodinialimonas</taxon>
    </lineage>
</organism>
<dbReference type="InterPro" id="IPR036097">
    <property type="entry name" value="HisK_dim/P_sf"/>
</dbReference>
<evidence type="ECO:0000256" key="4">
    <source>
        <dbReference type="ARBA" id="ARBA00022553"/>
    </source>
</evidence>
<dbReference type="InterPro" id="IPR013727">
    <property type="entry name" value="2CSK_N"/>
</dbReference>
<dbReference type="Pfam" id="PF08521">
    <property type="entry name" value="2CSK_N"/>
    <property type="match status" value="1"/>
</dbReference>